<feature type="region of interest" description="Disordered" evidence="1">
    <location>
        <begin position="1"/>
        <end position="52"/>
    </location>
</feature>
<evidence type="ECO:0000313" key="2">
    <source>
        <dbReference type="EMBL" id="RCK80745.1"/>
    </source>
</evidence>
<organism evidence="2 3">
    <name type="scientific">Candidatus Ozemobacter sibiricus</name>
    <dbReference type="NCBI Taxonomy" id="2268124"/>
    <lineage>
        <taxon>Bacteria</taxon>
        <taxon>Candidatus Ozemobacteria</taxon>
        <taxon>Candidatus Ozemobacterales</taxon>
        <taxon>Candidatus Ozemobacteraceae</taxon>
        <taxon>Candidatus Ozemobacter</taxon>
    </lineage>
</organism>
<sequence length="52" mass="5888">MSIPKSPVCRPTFSNWPPELVSPTLGRPPRRPSPLRTFGPRHVGTRQPGVWR</sequence>
<dbReference type="Proteomes" id="UP000252355">
    <property type="component" value="Unassembled WGS sequence"/>
</dbReference>
<proteinExistence type="predicted"/>
<accession>A0A367ZRH6</accession>
<protein>
    <submittedName>
        <fullName evidence="2">Uncharacterized protein</fullName>
    </submittedName>
</protein>
<evidence type="ECO:0000256" key="1">
    <source>
        <dbReference type="SAM" id="MobiDB-lite"/>
    </source>
</evidence>
<dbReference type="AlphaFoldDB" id="A0A367ZRH6"/>
<evidence type="ECO:0000313" key="3">
    <source>
        <dbReference type="Proteomes" id="UP000252355"/>
    </source>
</evidence>
<gene>
    <name evidence="2" type="ORF">OZSIB_2633</name>
</gene>
<reference evidence="2 3" key="1">
    <citation type="submission" date="2018-05" db="EMBL/GenBank/DDBJ databases">
        <title>A metagenomic window into the 2 km-deep terrestrial subsurface aquifer revealed taxonomically and functionally diverse microbial community comprising novel uncultured bacterial lineages.</title>
        <authorList>
            <person name="Kadnikov V.V."/>
            <person name="Mardanov A.V."/>
            <person name="Beletsky A.V."/>
            <person name="Banks D."/>
            <person name="Pimenov N.V."/>
            <person name="Frank Y.A."/>
            <person name="Karnachuk O.V."/>
            <person name="Ravin N.V."/>
        </authorList>
    </citation>
    <scope>NUCLEOTIDE SEQUENCE [LARGE SCALE GENOMIC DNA]</scope>
    <source>
        <strain evidence="2">BY5</strain>
    </source>
</reference>
<name>A0A367ZRH6_9BACT</name>
<dbReference type="EMBL" id="QOQW01000004">
    <property type="protein sequence ID" value="RCK80745.1"/>
    <property type="molecule type" value="Genomic_DNA"/>
</dbReference>
<comment type="caution">
    <text evidence="2">The sequence shown here is derived from an EMBL/GenBank/DDBJ whole genome shotgun (WGS) entry which is preliminary data.</text>
</comment>